<accession>A0ABP5VVL1</accession>
<dbReference type="Proteomes" id="UP001499986">
    <property type="component" value="Unassembled WGS sequence"/>
</dbReference>
<evidence type="ECO:0000256" key="2">
    <source>
        <dbReference type="ARBA" id="ARBA00022679"/>
    </source>
</evidence>
<evidence type="ECO:0000313" key="6">
    <source>
        <dbReference type="Proteomes" id="UP001499986"/>
    </source>
</evidence>
<keyword evidence="1 5" id="KW-0489">Methyltransferase</keyword>
<dbReference type="CDD" id="cd02440">
    <property type="entry name" value="AdoMet_MTases"/>
    <property type="match status" value="1"/>
</dbReference>
<keyword evidence="2" id="KW-0808">Transferase</keyword>
<reference evidence="6" key="1">
    <citation type="journal article" date="2019" name="Int. J. Syst. Evol. Microbiol.">
        <title>The Global Catalogue of Microorganisms (GCM) 10K type strain sequencing project: providing services to taxonomists for standard genome sequencing and annotation.</title>
        <authorList>
            <consortium name="The Broad Institute Genomics Platform"/>
            <consortium name="The Broad Institute Genome Sequencing Center for Infectious Disease"/>
            <person name="Wu L."/>
            <person name="Ma J."/>
        </authorList>
    </citation>
    <scope>NUCLEOTIDE SEQUENCE [LARGE SCALE GENOMIC DNA]</scope>
    <source>
        <strain evidence="6">JCM 4358</strain>
    </source>
</reference>
<keyword evidence="3" id="KW-0949">S-adenosyl-L-methionine</keyword>
<name>A0ABP5VVL1_9ACTN</name>
<gene>
    <name evidence="5" type="ORF">GCM10010255_57740</name>
</gene>
<dbReference type="RefSeq" id="WP_086855647.1">
    <property type="nucleotide sequence ID" value="NZ_BAAASE010000008.1"/>
</dbReference>
<evidence type="ECO:0000313" key="5">
    <source>
        <dbReference type="EMBL" id="GAA2412887.1"/>
    </source>
</evidence>
<organism evidence="5 6">
    <name type="scientific">Streptomyces coeruleofuscus</name>
    <dbReference type="NCBI Taxonomy" id="66879"/>
    <lineage>
        <taxon>Bacteria</taxon>
        <taxon>Bacillati</taxon>
        <taxon>Actinomycetota</taxon>
        <taxon>Actinomycetes</taxon>
        <taxon>Kitasatosporales</taxon>
        <taxon>Streptomycetaceae</taxon>
        <taxon>Streptomyces</taxon>
    </lineage>
</organism>
<dbReference type="EMBL" id="BAAASE010000008">
    <property type="protein sequence ID" value="GAA2412887.1"/>
    <property type="molecule type" value="Genomic_DNA"/>
</dbReference>
<keyword evidence="6" id="KW-1185">Reference proteome</keyword>
<proteinExistence type="predicted"/>
<dbReference type="Pfam" id="PF08241">
    <property type="entry name" value="Methyltransf_11"/>
    <property type="match status" value="1"/>
</dbReference>
<evidence type="ECO:0000256" key="3">
    <source>
        <dbReference type="ARBA" id="ARBA00022691"/>
    </source>
</evidence>
<sequence length="209" mass="22105">MANDSDGTTSANTGADMDWDARAAGFDAEPDHGLRDPEVRRAWAARLRSWLPGRAGDVLDLGCGTGSLSLLASEQGHRVTGVDLSPAMVTLARQKLAGRDAVFLVGDAAAPPVGEQRFDTVLVRHVLWALPDPGRALRHWAGLLRPGGRLVLVEGVWGTAGPVGIPAERLTGLLAPIAGQVRVERLSGDPLLWGREVTDERYAVVAVTA</sequence>
<comment type="caution">
    <text evidence="5">The sequence shown here is derived from an EMBL/GenBank/DDBJ whole genome shotgun (WGS) entry which is preliminary data.</text>
</comment>
<dbReference type="InterPro" id="IPR013216">
    <property type="entry name" value="Methyltransf_11"/>
</dbReference>
<dbReference type="PANTHER" id="PTHR43464:SF19">
    <property type="entry name" value="UBIQUINONE BIOSYNTHESIS O-METHYLTRANSFERASE, MITOCHONDRIAL"/>
    <property type="match status" value="1"/>
</dbReference>
<dbReference type="GO" id="GO:0008168">
    <property type="term" value="F:methyltransferase activity"/>
    <property type="evidence" value="ECO:0007669"/>
    <property type="project" value="UniProtKB-KW"/>
</dbReference>
<protein>
    <submittedName>
        <fullName evidence="5">Class I SAM-dependent methyltransferase</fullName>
    </submittedName>
</protein>
<dbReference type="InterPro" id="IPR029063">
    <property type="entry name" value="SAM-dependent_MTases_sf"/>
</dbReference>
<dbReference type="PANTHER" id="PTHR43464">
    <property type="entry name" value="METHYLTRANSFERASE"/>
    <property type="match status" value="1"/>
</dbReference>
<dbReference type="Gene3D" id="3.40.50.150">
    <property type="entry name" value="Vaccinia Virus protein VP39"/>
    <property type="match status" value="1"/>
</dbReference>
<dbReference type="GO" id="GO:0032259">
    <property type="term" value="P:methylation"/>
    <property type="evidence" value="ECO:0007669"/>
    <property type="project" value="UniProtKB-KW"/>
</dbReference>
<evidence type="ECO:0000256" key="1">
    <source>
        <dbReference type="ARBA" id="ARBA00022603"/>
    </source>
</evidence>
<feature type="domain" description="Methyltransferase type 11" evidence="4">
    <location>
        <begin position="59"/>
        <end position="152"/>
    </location>
</feature>
<evidence type="ECO:0000259" key="4">
    <source>
        <dbReference type="Pfam" id="PF08241"/>
    </source>
</evidence>
<dbReference type="SUPFAM" id="SSF53335">
    <property type="entry name" value="S-adenosyl-L-methionine-dependent methyltransferases"/>
    <property type="match status" value="1"/>
</dbReference>